<feature type="transmembrane region" description="Helical" evidence="1">
    <location>
        <begin position="83"/>
        <end position="102"/>
    </location>
</feature>
<evidence type="ECO:0000259" key="2">
    <source>
        <dbReference type="PROSITE" id="PS50053"/>
    </source>
</evidence>
<dbReference type="InterPro" id="IPR029071">
    <property type="entry name" value="Ubiquitin-like_domsf"/>
</dbReference>
<evidence type="ECO:0000313" key="4">
    <source>
        <dbReference type="Proteomes" id="UP001157418"/>
    </source>
</evidence>
<protein>
    <recommendedName>
        <fullName evidence="2">Ubiquitin-like domain-containing protein</fullName>
    </recommendedName>
</protein>
<dbReference type="AlphaFoldDB" id="A0AAU9LPR6"/>
<gene>
    <name evidence="3" type="ORF">LVIROSA_LOCUS1670</name>
</gene>
<keyword evidence="1" id="KW-0812">Transmembrane</keyword>
<keyword evidence="1" id="KW-1133">Transmembrane helix</keyword>
<keyword evidence="4" id="KW-1185">Reference proteome</keyword>
<dbReference type="SUPFAM" id="SSF54236">
    <property type="entry name" value="Ubiquitin-like"/>
    <property type="match status" value="1"/>
</dbReference>
<name>A0AAU9LPR6_9ASTR</name>
<comment type="caution">
    <text evidence="3">The sequence shown here is derived from an EMBL/GenBank/DDBJ whole genome shotgun (WGS) entry which is preliminary data.</text>
</comment>
<dbReference type="PANTHER" id="PTHR10677">
    <property type="entry name" value="UBIQUILIN"/>
    <property type="match status" value="1"/>
</dbReference>
<dbReference type="GO" id="GO:0006511">
    <property type="term" value="P:ubiquitin-dependent protein catabolic process"/>
    <property type="evidence" value="ECO:0007669"/>
    <property type="project" value="TreeGrafter"/>
</dbReference>
<dbReference type="GO" id="GO:0031593">
    <property type="term" value="F:polyubiquitin modification-dependent protein binding"/>
    <property type="evidence" value="ECO:0007669"/>
    <property type="project" value="TreeGrafter"/>
</dbReference>
<dbReference type="SMART" id="SM00213">
    <property type="entry name" value="UBQ"/>
    <property type="match status" value="1"/>
</dbReference>
<dbReference type="EMBL" id="CAKMRJ010000001">
    <property type="protein sequence ID" value="CAH1413719.1"/>
    <property type="molecule type" value="Genomic_DNA"/>
</dbReference>
<feature type="domain" description="Ubiquitin-like" evidence="2">
    <location>
        <begin position="26"/>
        <end position="93"/>
    </location>
</feature>
<sequence length="107" mass="11595">MEGGGEANDGGGAITDGLEVDGSDIVDINIRCSGTKFVVHVRLDSSVESFKSVIAKHYDVHAEQQRLIYKGCLLKDDQTLQSYGILLSSSLVLCMFTCLLIMNDIVI</sequence>
<evidence type="ECO:0000256" key="1">
    <source>
        <dbReference type="SAM" id="Phobius"/>
    </source>
</evidence>
<dbReference type="PANTHER" id="PTHR10677:SF55">
    <property type="entry name" value="UBIQUILIN-1-RELATED"/>
    <property type="match status" value="1"/>
</dbReference>
<dbReference type="Gene3D" id="3.10.20.90">
    <property type="entry name" value="Phosphatidylinositol 3-kinase Catalytic Subunit, Chain A, domain 1"/>
    <property type="match status" value="1"/>
</dbReference>
<organism evidence="3 4">
    <name type="scientific">Lactuca virosa</name>
    <dbReference type="NCBI Taxonomy" id="75947"/>
    <lineage>
        <taxon>Eukaryota</taxon>
        <taxon>Viridiplantae</taxon>
        <taxon>Streptophyta</taxon>
        <taxon>Embryophyta</taxon>
        <taxon>Tracheophyta</taxon>
        <taxon>Spermatophyta</taxon>
        <taxon>Magnoliopsida</taxon>
        <taxon>eudicotyledons</taxon>
        <taxon>Gunneridae</taxon>
        <taxon>Pentapetalae</taxon>
        <taxon>asterids</taxon>
        <taxon>campanulids</taxon>
        <taxon>Asterales</taxon>
        <taxon>Asteraceae</taxon>
        <taxon>Cichorioideae</taxon>
        <taxon>Cichorieae</taxon>
        <taxon>Lactucinae</taxon>
        <taxon>Lactuca</taxon>
    </lineage>
</organism>
<dbReference type="GO" id="GO:0005829">
    <property type="term" value="C:cytosol"/>
    <property type="evidence" value="ECO:0007669"/>
    <property type="project" value="TreeGrafter"/>
</dbReference>
<proteinExistence type="predicted"/>
<accession>A0AAU9LPR6</accession>
<dbReference type="InterPro" id="IPR015496">
    <property type="entry name" value="Ubiquilin"/>
</dbReference>
<evidence type="ECO:0000313" key="3">
    <source>
        <dbReference type="EMBL" id="CAH1413719.1"/>
    </source>
</evidence>
<dbReference type="Pfam" id="PF00240">
    <property type="entry name" value="ubiquitin"/>
    <property type="match status" value="1"/>
</dbReference>
<dbReference type="PROSITE" id="PS50053">
    <property type="entry name" value="UBIQUITIN_2"/>
    <property type="match status" value="1"/>
</dbReference>
<dbReference type="Proteomes" id="UP001157418">
    <property type="component" value="Unassembled WGS sequence"/>
</dbReference>
<reference evidence="3 4" key="1">
    <citation type="submission" date="2022-01" db="EMBL/GenBank/DDBJ databases">
        <authorList>
            <person name="Xiong W."/>
            <person name="Schranz E."/>
        </authorList>
    </citation>
    <scope>NUCLEOTIDE SEQUENCE [LARGE SCALE GENOMIC DNA]</scope>
</reference>
<dbReference type="InterPro" id="IPR000626">
    <property type="entry name" value="Ubiquitin-like_dom"/>
</dbReference>
<keyword evidence="1" id="KW-0472">Membrane</keyword>